<sequence length="251" mass="28106">SFAILVFIQCIAGMIISSLTRDFLNDADADLAIRKEVFKYYGTFSRTFLTMFEILFANWAPACRILVDNVNEWFSAFFLVYRCLVGFAVVNVVSAVCVQQTMKTAALDAEHAFKQKQKDQIKYTQKVKKLFQSVDVSGDGNISFDEFSLLVASPKLKFWVAQLELDYPDLVRLFEMLDDGTGQISMDNFIEGASRLKNAAKMIDIWRLETKIQQILSKAIESTSASSKASNGRPRGSVWSAHSGIPSAMTS</sequence>
<dbReference type="SUPFAM" id="SSF47473">
    <property type="entry name" value="EF-hand"/>
    <property type="match status" value="1"/>
</dbReference>
<feature type="non-terminal residue" evidence="5">
    <location>
        <position position="1"/>
    </location>
</feature>
<evidence type="ECO:0000256" key="1">
    <source>
        <dbReference type="ARBA" id="ARBA00022837"/>
    </source>
</evidence>
<feature type="transmembrane region" description="Helical" evidence="3">
    <location>
        <begin position="6"/>
        <end position="24"/>
    </location>
</feature>
<feature type="transmembrane region" description="Helical" evidence="3">
    <location>
        <begin position="73"/>
        <end position="98"/>
    </location>
</feature>
<keyword evidence="3" id="KW-1133">Transmembrane helix</keyword>
<dbReference type="PROSITE" id="PS00018">
    <property type="entry name" value="EF_HAND_1"/>
    <property type="match status" value="1"/>
</dbReference>
<protein>
    <recommendedName>
        <fullName evidence="4">EF-hand domain-containing protein</fullName>
    </recommendedName>
</protein>
<comment type="caution">
    <text evidence="5">The sequence shown here is derived from an EMBL/GenBank/DDBJ whole genome shotgun (WGS) entry which is preliminary data.</text>
</comment>
<keyword evidence="3" id="KW-0472">Membrane</keyword>
<evidence type="ECO:0000313" key="6">
    <source>
        <dbReference type="Proteomes" id="UP000654075"/>
    </source>
</evidence>
<feature type="domain" description="EF-hand" evidence="4">
    <location>
        <begin position="122"/>
        <end position="157"/>
    </location>
</feature>
<dbReference type="GO" id="GO:0005509">
    <property type="term" value="F:calcium ion binding"/>
    <property type="evidence" value="ECO:0007669"/>
    <property type="project" value="InterPro"/>
</dbReference>
<keyword evidence="3" id="KW-0812">Transmembrane</keyword>
<evidence type="ECO:0000256" key="3">
    <source>
        <dbReference type="SAM" id="Phobius"/>
    </source>
</evidence>
<evidence type="ECO:0000259" key="4">
    <source>
        <dbReference type="PROSITE" id="PS50222"/>
    </source>
</evidence>
<name>A0A813GMY8_POLGL</name>
<dbReference type="SMART" id="SM00054">
    <property type="entry name" value="EFh"/>
    <property type="match status" value="2"/>
</dbReference>
<evidence type="ECO:0000256" key="2">
    <source>
        <dbReference type="SAM" id="MobiDB-lite"/>
    </source>
</evidence>
<gene>
    <name evidence="5" type="ORF">PGLA1383_LOCUS45119</name>
</gene>
<feature type="region of interest" description="Disordered" evidence="2">
    <location>
        <begin position="226"/>
        <end position="251"/>
    </location>
</feature>
<dbReference type="InterPro" id="IPR011992">
    <property type="entry name" value="EF-hand-dom_pair"/>
</dbReference>
<dbReference type="Gene3D" id="1.10.287.70">
    <property type="match status" value="1"/>
</dbReference>
<dbReference type="InterPro" id="IPR018247">
    <property type="entry name" value="EF_Hand_1_Ca_BS"/>
</dbReference>
<dbReference type="EMBL" id="CAJNNV010029409">
    <property type="protein sequence ID" value="CAE8628489.1"/>
    <property type="molecule type" value="Genomic_DNA"/>
</dbReference>
<organism evidence="5 6">
    <name type="scientific">Polarella glacialis</name>
    <name type="common">Dinoflagellate</name>
    <dbReference type="NCBI Taxonomy" id="89957"/>
    <lineage>
        <taxon>Eukaryota</taxon>
        <taxon>Sar</taxon>
        <taxon>Alveolata</taxon>
        <taxon>Dinophyceae</taxon>
        <taxon>Suessiales</taxon>
        <taxon>Suessiaceae</taxon>
        <taxon>Polarella</taxon>
    </lineage>
</organism>
<reference evidence="5" key="1">
    <citation type="submission" date="2021-02" db="EMBL/GenBank/DDBJ databases">
        <authorList>
            <person name="Dougan E. K."/>
            <person name="Rhodes N."/>
            <person name="Thang M."/>
            <person name="Chan C."/>
        </authorList>
    </citation>
    <scope>NUCLEOTIDE SEQUENCE</scope>
</reference>
<proteinExistence type="predicted"/>
<dbReference type="OrthoDB" id="191686at2759"/>
<feature type="transmembrane region" description="Helical" evidence="3">
    <location>
        <begin position="44"/>
        <end position="67"/>
    </location>
</feature>
<dbReference type="Proteomes" id="UP000654075">
    <property type="component" value="Unassembled WGS sequence"/>
</dbReference>
<keyword evidence="1" id="KW-0106">Calcium</keyword>
<dbReference type="InterPro" id="IPR002048">
    <property type="entry name" value="EF_hand_dom"/>
</dbReference>
<accession>A0A813GMY8</accession>
<dbReference type="AlphaFoldDB" id="A0A813GMY8"/>
<keyword evidence="6" id="KW-1185">Reference proteome</keyword>
<dbReference type="PROSITE" id="PS50222">
    <property type="entry name" value="EF_HAND_2"/>
    <property type="match status" value="1"/>
</dbReference>
<dbReference type="Gene3D" id="1.10.238.10">
    <property type="entry name" value="EF-hand"/>
    <property type="match status" value="1"/>
</dbReference>
<evidence type="ECO:0000313" key="5">
    <source>
        <dbReference type="EMBL" id="CAE8628489.1"/>
    </source>
</evidence>